<accession>A0ACC1CI58</accession>
<name>A0ACC1CI58_9NEOP</name>
<comment type="caution">
    <text evidence="1">The sequence shown here is derived from an EMBL/GenBank/DDBJ whole genome shotgun (WGS) entry which is preliminary data.</text>
</comment>
<organism evidence="1 2">
    <name type="scientific">Dendrolimus kikuchii</name>
    <dbReference type="NCBI Taxonomy" id="765133"/>
    <lineage>
        <taxon>Eukaryota</taxon>
        <taxon>Metazoa</taxon>
        <taxon>Ecdysozoa</taxon>
        <taxon>Arthropoda</taxon>
        <taxon>Hexapoda</taxon>
        <taxon>Insecta</taxon>
        <taxon>Pterygota</taxon>
        <taxon>Neoptera</taxon>
        <taxon>Endopterygota</taxon>
        <taxon>Lepidoptera</taxon>
        <taxon>Glossata</taxon>
        <taxon>Ditrysia</taxon>
        <taxon>Bombycoidea</taxon>
        <taxon>Lasiocampidae</taxon>
        <taxon>Dendrolimus</taxon>
    </lineage>
</organism>
<reference evidence="1 2" key="1">
    <citation type="journal article" date="2021" name="Front. Genet.">
        <title>Chromosome-Level Genome Assembly Reveals Significant Gene Expansion in the Toll and IMD Signaling Pathways of Dendrolimus kikuchii.</title>
        <authorList>
            <person name="Zhou J."/>
            <person name="Wu P."/>
            <person name="Xiong Z."/>
            <person name="Liu N."/>
            <person name="Zhao N."/>
            <person name="Ji M."/>
            <person name="Qiu Y."/>
            <person name="Yang B."/>
        </authorList>
    </citation>
    <scope>NUCLEOTIDE SEQUENCE [LARGE SCALE GENOMIC DNA]</scope>
    <source>
        <strain evidence="1">Ann1</strain>
    </source>
</reference>
<proteinExistence type="predicted"/>
<evidence type="ECO:0000313" key="1">
    <source>
        <dbReference type="EMBL" id="KAJ0171273.1"/>
    </source>
</evidence>
<sequence length="158" mass="18105">MIPGARIARISREVKNFERKSPWGISCRPQTEDTYDDLLVTLLGPKETPYERGIFNITVKIPDKYPFEPPLMKFNTPIYHPNIDKGGRICMDLLKMPPKGAWVPTITLETLLVSLQTLLANPNPDDPLMIDIANEYKSDIQKFMENARKHTEMYATGR</sequence>
<evidence type="ECO:0000313" key="2">
    <source>
        <dbReference type="Proteomes" id="UP000824533"/>
    </source>
</evidence>
<gene>
    <name evidence="1" type="ORF">K1T71_012823</name>
</gene>
<keyword evidence="2" id="KW-1185">Reference proteome</keyword>
<dbReference type="Proteomes" id="UP000824533">
    <property type="component" value="Linkage Group LG24"/>
</dbReference>
<dbReference type="EMBL" id="CM034410">
    <property type="protein sequence ID" value="KAJ0171273.1"/>
    <property type="molecule type" value="Genomic_DNA"/>
</dbReference>
<protein>
    <submittedName>
        <fullName evidence="1">Uncharacterized protein</fullName>
    </submittedName>
</protein>